<dbReference type="OrthoDB" id="9804366at2"/>
<comment type="caution">
    <text evidence="8">The sequence shown here is derived from an EMBL/GenBank/DDBJ whole genome shotgun (WGS) entry which is preliminary data.</text>
</comment>
<dbReference type="InterPro" id="IPR015422">
    <property type="entry name" value="PyrdxlP-dep_Trfase_small"/>
</dbReference>
<dbReference type="EC" id="2.8.1.7" evidence="3"/>
<keyword evidence="5" id="KW-0663">Pyridoxal phosphate</keyword>
<evidence type="ECO:0000313" key="9">
    <source>
        <dbReference type="Proteomes" id="UP000283880"/>
    </source>
</evidence>
<dbReference type="GO" id="GO:0006534">
    <property type="term" value="P:cysteine metabolic process"/>
    <property type="evidence" value="ECO:0007669"/>
    <property type="project" value="InterPro"/>
</dbReference>
<evidence type="ECO:0000259" key="7">
    <source>
        <dbReference type="Pfam" id="PF00266"/>
    </source>
</evidence>
<dbReference type="InterPro" id="IPR015424">
    <property type="entry name" value="PyrdxlP-dep_Trfase"/>
</dbReference>
<protein>
    <recommendedName>
        <fullName evidence="3">cysteine desulfurase</fullName>
        <ecNumber evidence="3">2.8.1.7</ecNumber>
    </recommendedName>
</protein>
<dbReference type="GO" id="GO:0030170">
    <property type="term" value="F:pyridoxal phosphate binding"/>
    <property type="evidence" value="ECO:0007669"/>
    <property type="project" value="InterPro"/>
</dbReference>
<gene>
    <name evidence="8" type="primary">sufS</name>
    <name evidence="8" type="ORF">DWV29_19455</name>
</gene>
<dbReference type="SUPFAM" id="SSF53383">
    <property type="entry name" value="PLP-dependent transferases"/>
    <property type="match status" value="1"/>
</dbReference>
<dbReference type="Proteomes" id="UP000283880">
    <property type="component" value="Unassembled WGS sequence"/>
</dbReference>
<evidence type="ECO:0000256" key="2">
    <source>
        <dbReference type="ARBA" id="ARBA00010447"/>
    </source>
</evidence>
<evidence type="ECO:0000256" key="4">
    <source>
        <dbReference type="ARBA" id="ARBA00022679"/>
    </source>
</evidence>
<reference evidence="8 9" key="1">
    <citation type="submission" date="2018-08" db="EMBL/GenBank/DDBJ databases">
        <title>A genome reference for cultivated species of the human gut microbiota.</title>
        <authorList>
            <person name="Zou Y."/>
            <person name="Xue W."/>
            <person name="Luo G."/>
        </authorList>
    </citation>
    <scope>NUCLEOTIDE SEQUENCE [LARGE SCALE GENOMIC DNA]</scope>
    <source>
        <strain evidence="8 9">AF04-15</strain>
    </source>
</reference>
<dbReference type="CDD" id="cd06453">
    <property type="entry name" value="SufS_like"/>
    <property type="match status" value="1"/>
</dbReference>
<accession>A0A413FB88</accession>
<dbReference type="AlphaFoldDB" id="A0A413FB88"/>
<dbReference type="RefSeq" id="WP_007716582.1">
    <property type="nucleotide sequence ID" value="NZ_JAWYJI010000120.1"/>
</dbReference>
<dbReference type="InterPro" id="IPR016454">
    <property type="entry name" value="Cysteine_dSase"/>
</dbReference>
<dbReference type="PANTHER" id="PTHR43586">
    <property type="entry name" value="CYSTEINE DESULFURASE"/>
    <property type="match status" value="1"/>
</dbReference>
<keyword evidence="4" id="KW-0808">Transferase</keyword>
<dbReference type="EMBL" id="QSBM01000016">
    <property type="protein sequence ID" value="RGX26291.1"/>
    <property type="molecule type" value="Genomic_DNA"/>
</dbReference>
<dbReference type="PANTHER" id="PTHR43586:SF8">
    <property type="entry name" value="CYSTEINE DESULFURASE 1, CHLOROPLASTIC"/>
    <property type="match status" value="1"/>
</dbReference>
<dbReference type="InterPro" id="IPR000192">
    <property type="entry name" value="Aminotrans_V_dom"/>
</dbReference>
<feature type="domain" description="Aminotransferase class V" evidence="7">
    <location>
        <begin position="32"/>
        <end position="403"/>
    </location>
</feature>
<comment type="cofactor">
    <cofactor evidence="1">
        <name>pyridoxal 5'-phosphate</name>
        <dbReference type="ChEBI" id="CHEBI:597326"/>
    </cofactor>
</comment>
<evidence type="ECO:0000256" key="5">
    <source>
        <dbReference type="ARBA" id="ARBA00022898"/>
    </source>
</evidence>
<dbReference type="InterPro" id="IPR015421">
    <property type="entry name" value="PyrdxlP-dep_Trfase_major"/>
</dbReference>
<evidence type="ECO:0000256" key="6">
    <source>
        <dbReference type="ARBA" id="ARBA00050776"/>
    </source>
</evidence>
<sequence>MGINGSGNEFYRNPYCNPYRRNFPLLAENSLIYLDSAATAQKPACVLQAEREFYERFNANPMRGFYALSVEATERVEEARRAVRRFLNAPPEGEVIFTRNTTESLNLVAYSYGLSKLKAGDEIVVSIMEHHSNLLPWQMVARQTGAKLQFLECEADGRITQERLNEAFSERTRLVAVAHVSNVLGCENPIARIAAMAKERGAVLVVDAAQSAPHMPVDVQALGADFLAFSGHKLMGPMGIGVLYGRRELLEEMPPFLTGGEMINSVTRTGAVFAPVPHKFEAGTVNAAGAWGLKEAIRYLEAVGFEAVHRQELALTATALEGLGRIPHVRVLGSEKPEEHCGILTFTVDGVHPHDVSAILDADGIAVRAGNHCAQPLFDFLKVNAATRASIYFYNTQEEIAAFLKSVAGIRRKMGYGE</sequence>
<dbReference type="Pfam" id="PF00266">
    <property type="entry name" value="Aminotran_5"/>
    <property type="match status" value="1"/>
</dbReference>
<proteinExistence type="inferred from homology"/>
<dbReference type="Gene3D" id="3.90.1150.10">
    <property type="entry name" value="Aspartate Aminotransferase, domain 1"/>
    <property type="match status" value="1"/>
</dbReference>
<dbReference type="Gene3D" id="3.40.640.10">
    <property type="entry name" value="Type I PLP-dependent aspartate aminotransferase-like (Major domain)"/>
    <property type="match status" value="1"/>
</dbReference>
<name>A0A413FB88_9FIRM</name>
<evidence type="ECO:0000256" key="1">
    <source>
        <dbReference type="ARBA" id="ARBA00001933"/>
    </source>
</evidence>
<dbReference type="GO" id="GO:0031071">
    <property type="term" value="F:cysteine desulfurase activity"/>
    <property type="evidence" value="ECO:0007669"/>
    <property type="project" value="UniProtKB-EC"/>
</dbReference>
<evidence type="ECO:0000256" key="3">
    <source>
        <dbReference type="ARBA" id="ARBA00012239"/>
    </source>
</evidence>
<evidence type="ECO:0000313" key="8">
    <source>
        <dbReference type="EMBL" id="RGX26291.1"/>
    </source>
</evidence>
<dbReference type="PIRSF" id="PIRSF005572">
    <property type="entry name" value="NifS"/>
    <property type="match status" value="1"/>
</dbReference>
<organism evidence="8 9">
    <name type="scientific">Enterocloster asparagiformis</name>
    <dbReference type="NCBI Taxonomy" id="333367"/>
    <lineage>
        <taxon>Bacteria</taxon>
        <taxon>Bacillati</taxon>
        <taxon>Bacillota</taxon>
        <taxon>Clostridia</taxon>
        <taxon>Lachnospirales</taxon>
        <taxon>Lachnospiraceae</taxon>
        <taxon>Enterocloster</taxon>
    </lineage>
</organism>
<dbReference type="InterPro" id="IPR010970">
    <property type="entry name" value="Cys_dSase_SufS"/>
</dbReference>
<comment type="similarity">
    <text evidence="2">Belongs to the class-V pyridoxal-phosphate-dependent aminotransferase family. Csd subfamily.</text>
</comment>
<comment type="catalytic activity">
    <reaction evidence="6">
        <text>(sulfur carrier)-H + L-cysteine = (sulfur carrier)-SH + L-alanine</text>
        <dbReference type="Rhea" id="RHEA:43892"/>
        <dbReference type="Rhea" id="RHEA-COMP:14737"/>
        <dbReference type="Rhea" id="RHEA-COMP:14739"/>
        <dbReference type="ChEBI" id="CHEBI:29917"/>
        <dbReference type="ChEBI" id="CHEBI:35235"/>
        <dbReference type="ChEBI" id="CHEBI:57972"/>
        <dbReference type="ChEBI" id="CHEBI:64428"/>
        <dbReference type="EC" id="2.8.1.7"/>
    </reaction>
</comment>
<dbReference type="NCBIfam" id="TIGR01979">
    <property type="entry name" value="sufS"/>
    <property type="match status" value="1"/>
</dbReference>